<evidence type="ECO:0000313" key="2">
    <source>
        <dbReference type="EMBL" id="OYD57358.1"/>
    </source>
</evidence>
<dbReference type="InterPro" id="IPR025889">
    <property type="entry name" value="GSP17M-like_dom"/>
</dbReference>
<dbReference type="AlphaFoldDB" id="A0A235F7X6"/>
<proteinExistence type="predicted"/>
<evidence type="ECO:0000259" key="1">
    <source>
        <dbReference type="Pfam" id="PF11181"/>
    </source>
</evidence>
<dbReference type="Proteomes" id="UP000215059">
    <property type="component" value="Unassembled WGS sequence"/>
</dbReference>
<organism evidence="2 3">
    <name type="scientific">Fictibacillus aquaticus</name>
    <dbReference type="NCBI Taxonomy" id="2021314"/>
    <lineage>
        <taxon>Bacteria</taxon>
        <taxon>Bacillati</taxon>
        <taxon>Bacillota</taxon>
        <taxon>Bacilli</taxon>
        <taxon>Bacillales</taxon>
        <taxon>Fictibacillaceae</taxon>
        <taxon>Fictibacillus</taxon>
    </lineage>
</organism>
<keyword evidence="3" id="KW-1185">Reference proteome</keyword>
<feature type="domain" description="General stress protein 17M-like" evidence="1">
    <location>
        <begin position="4"/>
        <end position="100"/>
    </location>
</feature>
<sequence>MARPTIHEFFSEQELIQAAHDYKNRGVSDSDLYVLTHEKDETKQLADVSDTNTIGMKEEGLGTAIANVFSKRGDELRNKLEEIGLTQTEAQEYERKLDTGAMLLIVKDPSLSL</sequence>
<accession>A0A235F7X6</accession>
<comment type="caution">
    <text evidence="2">The sequence shown here is derived from an EMBL/GenBank/DDBJ whole genome shotgun (WGS) entry which is preliminary data.</text>
</comment>
<dbReference type="RefSeq" id="WP_094252707.1">
    <property type="nucleotide sequence ID" value="NZ_JBHLXL010000001.1"/>
</dbReference>
<dbReference type="Pfam" id="PF11181">
    <property type="entry name" value="YflT"/>
    <property type="match status" value="1"/>
</dbReference>
<protein>
    <submittedName>
        <fullName evidence="2">General stress protein</fullName>
    </submittedName>
</protein>
<dbReference type="EMBL" id="NOII01000003">
    <property type="protein sequence ID" value="OYD57358.1"/>
    <property type="molecule type" value="Genomic_DNA"/>
</dbReference>
<dbReference type="OrthoDB" id="2353304at2"/>
<evidence type="ECO:0000313" key="3">
    <source>
        <dbReference type="Proteomes" id="UP000215059"/>
    </source>
</evidence>
<name>A0A235F7X6_9BACL</name>
<reference evidence="2 3" key="1">
    <citation type="submission" date="2017-07" db="EMBL/GenBank/DDBJ databases">
        <title>Fictibacillus sp. nov. GDSW-R2A3 Genome sequencing and assembly.</title>
        <authorList>
            <person name="Mayilraj S."/>
        </authorList>
    </citation>
    <scope>NUCLEOTIDE SEQUENCE [LARGE SCALE GENOMIC DNA]</scope>
    <source>
        <strain evidence="2 3">GDSW-R2A3</strain>
    </source>
</reference>
<gene>
    <name evidence="2" type="ORF">CGZ90_11800</name>
</gene>